<accession>A0ABT0LHZ3</accession>
<keyword evidence="1 7" id="KW-0444">Lipid biosynthesis</keyword>
<comment type="caution">
    <text evidence="9">The sequence shown here is derived from an EMBL/GenBank/DDBJ whole genome shotgun (WGS) entry which is preliminary data.</text>
</comment>
<keyword evidence="3 7" id="KW-0378">Hydrolase</keyword>
<keyword evidence="5 7" id="KW-0443">Lipid metabolism</keyword>
<dbReference type="PANTHER" id="PTHR10587:SF137">
    <property type="entry name" value="4-DEOXY-4-FORMAMIDO-L-ARABINOSE-PHOSPHOUNDECAPRENOL DEFORMYLASE ARND-RELATED"/>
    <property type="match status" value="1"/>
</dbReference>
<evidence type="ECO:0000256" key="4">
    <source>
        <dbReference type="ARBA" id="ARBA00022985"/>
    </source>
</evidence>
<organism evidence="9 10">
    <name type="scientific">Shewanella surugensis</name>
    <dbReference type="NCBI Taxonomy" id="212020"/>
    <lineage>
        <taxon>Bacteria</taxon>
        <taxon>Pseudomonadati</taxon>
        <taxon>Pseudomonadota</taxon>
        <taxon>Gammaproteobacteria</taxon>
        <taxon>Alteromonadales</taxon>
        <taxon>Shewanellaceae</taxon>
        <taxon>Shewanella</taxon>
    </lineage>
</organism>
<dbReference type="InterPro" id="IPR002509">
    <property type="entry name" value="NODB_dom"/>
</dbReference>
<comment type="catalytic activity">
    <reaction evidence="7">
        <text>4-deoxy-4-formamido-alpha-L-arabinopyranosyl di-trans,octa-cis-undecaprenyl phosphate + H2O = 4-amino-4-deoxy-alpha-L-arabinopyranosyl di-trans,octa-cis-undecaprenyl phosphate + formate</text>
        <dbReference type="Rhea" id="RHEA:27734"/>
        <dbReference type="ChEBI" id="CHEBI:15377"/>
        <dbReference type="ChEBI" id="CHEBI:15740"/>
        <dbReference type="ChEBI" id="CHEBI:58909"/>
        <dbReference type="ChEBI" id="CHEBI:60463"/>
        <dbReference type="EC" id="3.5.1.n3"/>
    </reaction>
</comment>
<sequence length="305" mass="34803">MTNPAPIKVGLRIDVDTYRGTRLGVPQLLTLLSRYDILASFFFTVGPDNMGRHIWRLLRPKFLRKMLRSKAASLYGWDILLRGTLWPGPIIGKKLASIIQRTHQAHHEIGLHAWDHHKWQIHTNHMSASELHAEINKGYQLLSTLTQSQIHCSAVPGWRCNEATLEQKQRFGFRYNSDCRGQSIFIPQKNMAPQIPVTLPTYDELIGQQGITHDNYNTEIIKLIKPHQLNVYTIHAEVEGIICADLFEDLLLQAQQHNIEFVPLVDLLDKPDTQWPIDTILNLETPGREGWLSQQGSAVSCQSSK</sequence>
<feature type="domain" description="NodB homology" evidence="8">
    <location>
        <begin position="7"/>
        <end position="262"/>
    </location>
</feature>
<reference evidence="9 10" key="1">
    <citation type="submission" date="2022-01" db="EMBL/GenBank/DDBJ databases">
        <title>Whole genome-based taxonomy of the Shewanellaceae.</title>
        <authorList>
            <person name="Martin-Rodriguez A.J."/>
        </authorList>
    </citation>
    <scope>NUCLEOTIDE SEQUENCE [LARGE SCALE GENOMIC DNA]</scope>
    <source>
        <strain evidence="9 10">DSM 17177</strain>
    </source>
</reference>
<evidence type="ECO:0000256" key="2">
    <source>
        <dbReference type="ARBA" id="ARBA00022556"/>
    </source>
</evidence>
<name>A0ABT0LHZ3_9GAMM</name>
<gene>
    <name evidence="7" type="primary">arnD</name>
    <name evidence="9" type="ORF">L2764_21225</name>
</gene>
<dbReference type="Pfam" id="PF01522">
    <property type="entry name" value="Polysacc_deac_1"/>
    <property type="match status" value="1"/>
</dbReference>
<dbReference type="PANTHER" id="PTHR10587">
    <property type="entry name" value="GLYCOSYL TRANSFERASE-RELATED"/>
    <property type="match status" value="1"/>
</dbReference>
<dbReference type="CDD" id="cd10939">
    <property type="entry name" value="CE4_ArnD"/>
    <property type="match status" value="1"/>
</dbReference>
<evidence type="ECO:0000256" key="7">
    <source>
        <dbReference type="HAMAP-Rule" id="MF_01870"/>
    </source>
</evidence>
<dbReference type="Proteomes" id="UP001203423">
    <property type="component" value="Unassembled WGS sequence"/>
</dbReference>
<dbReference type="Gene3D" id="3.20.20.370">
    <property type="entry name" value="Glycoside hydrolase/deacetylase"/>
    <property type="match status" value="1"/>
</dbReference>
<evidence type="ECO:0000256" key="5">
    <source>
        <dbReference type="ARBA" id="ARBA00023098"/>
    </source>
</evidence>
<keyword evidence="2 7" id="KW-0441">Lipid A biosynthesis</keyword>
<dbReference type="NCBIfam" id="NF011923">
    <property type="entry name" value="PRK15394.1"/>
    <property type="match status" value="1"/>
</dbReference>
<protein>
    <recommendedName>
        <fullName evidence="7">Probable 4-deoxy-4-formamido-L-arabinose-phosphoundecaprenol deformylase ArnD</fullName>
        <ecNumber evidence="7">3.5.1.n3</ecNumber>
    </recommendedName>
</protein>
<dbReference type="InterPro" id="IPR011330">
    <property type="entry name" value="Glyco_hydro/deAcase_b/a-brl"/>
</dbReference>
<dbReference type="InterPro" id="IPR023557">
    <property type="entry name" value="ArnD"/>
</dbReference>
<evidence type="ECO:0000256" key="1">
    <source>
        <dbReference type="ARBA" id="ARBA00022516"/>
    </source>
</evidence>
<evidence type="ECO:0000256" key="3">
    <source>
        <dbReference type="ARBA" id="ARBA00022801"/>
    </source>
</evidence>
<dbReference type="HAMAP" id="MF_01870">
    <property type="entry name" value="ArnD"/>
    <property type="match status" value="1"/>
</dbReference>
<dbReference type="RefSeq" id="WP_248942337.1">
    <property type="nucleotide sequence ID" value="NZ_JAKIKS010000116.1"/>
</dbReference>
<evidence type="ECO:0000256" key="6">
    <source>
        <dbReference type="ARBA" id="ARBA00023251"/>
    </source>
</evidence>
<dbReference type="InterPro" id="IPR050248">
    <property type="entry name" value="Polysacc_deacetylase_ArnD"/>
</dbReference>
<keyword evidence="10" id="KW-1185">Reference proteome</keyword>
<comment type="pathway">
    <text evidence="7">Bacterial outer membrane biogenesis; lipopolysaccharide biosynthesis.</text>
</comment>
<dbReference type="EC" id="3.5.1.n3" evidence="7"/>
<comment type="similarity">
    <text evidence="7">Belongs to the polysaccharide deacetylase family. ArnD deformylase subfamily.</text>
</comment>
<keyword evidence="4 7" id="KW-0448">Lipopolysaccharide biosynthesis</keyword>
<evidence type="ECO:0000259" key="8">
    <source>
        <dbReference type="PROSITE" id="PS51677"/>
    </source>
</evidence>
<keyword evidence="6 7" id="KW-0046">Antibiotic resistance</keyword>
<dbReference type="EMBL" id="JAKIKS010000116">
    <property type="protein sequence ID" value="MCL1126927.1"/>
    <property type="molecule type" value="Genomic_DNA"/>
</dbReference>
<evidence type="ECO:0000313" key="10">
    <source>
        <dbReference type="Proteomes" id="UP001203423"/>
    </source>
</evidence>
<dbReference type="PROSITE" id="PS51677">
    <property type="entry name" value="NODB"/>
    <property type="match status" value="1"/>
</dbReference>
<evidence type="ECO:0000313" key="9">
    <source>
        <dbReference type="EMBL" id="MCL1126927.1"/>
    </source>
</evidence>
<comment type="function">
    <text evidence="7">Catalyzes the deformylation of 4-deoxy-4-formamido-L-arabinose-phosphoundecaprenol to 4-amino-4-deoxy-L-arabinose-phosphoundecaprenol. The modified arabinose is attached to lipid A and is required for resistance to polymyxin and cationic antimicrobial peptides.</text>
</comment>
<proteinExistence type="inferred from homology"/>
<dbReference type="SUPFAM" id="SSF88713">
    <property type="entry name" value="Glycoside hydrolase/deacetylase"/>
    <property type="match status" value="1"/>
</dbReference>
<dbReference type="GO" id="GO:0016787">
    <property type="term" value="F:hydrolase activity"/>
    <property type="evidence" value="ECO:0007669"/>
    <property type="project" value="UniProtKB-KW"/>
</dbReference>
<comment type="pathway">
    <text evidence="7">Glycolipid biosynthesis; 4-amino-4-deoxy-alpha-L-arabinose undecaprenyl phosphate biosynthesis; 4-amino-4-deoxy-alpha-L-arabinose undecaprenyl phosphate from UDP-4-deoxy-4-formamido-beta-L-arabinose and undecaprenyl phosphate: step 2/2.</text>
</comment>